<comment type="caution">
    <text evidence="1">The sequence shown here is derived from an EMBL/GenBank/DDBJ whole genome shotgun (WGS) entry which is preliminary data.</text>
</comment>
<dbReference type="GO" id="GO:0036424">
    <property type="term" value="F:L-phosphoserine phosphatase activity"/>
    <property type="evidence" value="ECO:0007669"/>
    <property type="project" value="TreeGrafter"/>
</dbReference>
<dbReference type="Pfam" id="PF12710">
    <property type="entry name" value="HAD"/>
    <property type="match status" value="1"/>
</dbReference>
<accession>A0A157ZS62</accession>
<proteinExistence type="predicted"/>
<keyword evidence="2" id="KW-1185">Reference proteome</keyword>
<organism evidence="1 2">
    <name type="scientific">Caballeronia hypogeia</name>
    <dbReference type="NCBI Taxonomy" id="1777140"/>
    <lineage>
        <taxon>Bacteria</taxon>
        <taxon>Pseudomonadati</taxon>
        <taxon>Pseudomonadota</taxon>
        <taxon>Betaproteobacteria</taxon>
        <taxon>Burkholderiales</taxon>
        <taxon>Burkholderiaceae</taxon>
        <taxon>Caballeronia</taxon>
    </lineage>
</organism>
<keyword evidence="1" id="KW-0378">Hydrolase</keyword>
<dbReference type="GO" id="GO:0000287">
    <property type="term" value="F:magnesium ion binding"/>
    <property type="evidence" value="ECO:0007669"/>
    <property type="project" value="TreeGrafter"/>
</dbReference>
<dbReference type="RefSeq" id="WP_061166565.1">
    <property type="nucleotide sequence ID" value="NZ_FCOA02000003.1"/>
</dbReference>
<evidence type="ECO:0000313" key="1">
    <source>
        <dbReference type="EMBL" id="SAK48358.1"/>
    </source>
</evidence>
<dbReference type="InterPro" id="IPR050582">
    <property type="entry name" value="HAD-like_SerB"/>
</dbReference>
<dbReference type="InterPro" id="IPR006385">
    <property type="entry name" value="HAD_hydro_SerB1"/>
</dbReference>
<dbReference type="Proteomes" id="UP000054851">
    <property type="component" value="Unassembled WGS sequence"/>
</dbReference>
<dbReference type="SUPFAM" id="SSF56784">
    <property type="entry name" value="HAD-like"/>
    <property type="match status" value="1"/>
</dbReference>
<evidence type="ECO:0000313" key="2">
    <source>
        <dbReference type="Proteomes" id="UP000054851"/>
    </source>
</evidence>
<dbReference type="InterPro" id="IPR023214">
    <property type="entry name" value="HAD_sf"/>
</dbReference>
<gene>
    <name evidence="1" type="ORF">AWB79_01281</name>
</gene>
<name>A0A157ZS62_9BURK</name>
<dbReference type="Gene3D" id="1.20.1440.100">
    <property type="entry name" value="SG protein - dephosphorylation function"/>
    <property type="match status" value="1"/>
</dbReference>
<dbReference type="OrthoDB" id="9784466at2"/>
<reference evidence="1" key="1">
    <citation type="submission" date="2016-01" db="EMBL/GenBank/DDBJ databases">
        <authorList>
            <person name="Peeters C."/>
        </authorList>
    </citation>
    <scope>NUCLEOTIDE SEQUENCE</scope>
    <source>
        <strain evidence="1">LMG 29322</strain>
    </source>
</reference>
<sequence length="209" mass="23266">MTTKTLALFDFDGTITTKDTFAPYLFEAFGTTRVSAAFASLGAHALVVYAGLSSRDRFKARLLARLFTGADCARLEAVGRAYAKTVPKWYRPAALERIRWHRERGHRLIMVSASLDLYLEHIARDLGFDDLLCTRIERAGAHTTGRMQGANCRAAEKVHRIEALLGKPLADFVTHAYGDSEGDAEMLRAAVHRFYRPFRDASGNVRSVA</sequence>
<dbReference type="PANTHER" id="PTHR43344">
    <property type="entry name" value="PHOSPHOSERINE PHOSPHATASE"/>
    <property type="match status" value="1"/>
</dbReference>
<dbReference type="EMBL" id="FCOA02000003">
    <property type="protein sequence ID" value="SAK48358.1"/>
    <property type="molecule type" value="Genomic_DNA"/>
</dbReference>
<dbReference type="NCBIfam" id="TIGR01490">
    <property type="entry name" value="HAD-SF-IB-hyp1"/>
    <property type="match status" value="1"/>
</dbReference>
<dbReference type="GO" id="GO:0006564">
    <property type="term" value="P:L-serine biosynthetic process"/>
    <property type="evidence" value="ECO:0007669"/>
    <property type="project" value="TreeGrafter"/>
</dbReference>
<dbReference type="PANTHER" id="PTHR43344:SF14">
    <property type="entry name" value="HAD-IB FAMILY HYDROLASE"/>
    <property type="match status" value="1"/>
</dbReference>
<dbReference type="InterPro" id="IPR036412">
    <property type="entry name" value="HAD-like_sf"/>
</dbReference>
<dbReference type="STRING" id="1777140.AWB79_01281"/>
<dbReference type="AlphaFoldDB" id="A0A157ZS62"/>
<dbReference type="GO" id="GO:0005737">
    <property type="term" value="C:cytoplasm"/>
    <property type="evidence" value="ECO:0007669"/>
    <property type="project" value="TreeGrafter"/>
</dbReference>
<protein>
    <submittedName>
        <fullName evidence="1">HAD family hydrolase</fullName>
    </submittedName>
</protein>
<dbReference type="Gene3D" id="3.40.50.1000">
    <property type="entry name" value="HAD superfamily/HAD-like"/>
    <property type="match status" value="1"/>
</dbReference>
<dbReference type="NCBIfam" id="TIGR01488">
    <property type="entry name" value="HAD-SF-IB"/>
    <property type="match status" value="1"/>
</dbReference>